<dbReference type="Pfam" id="PF09388">
    <property type="entry name" value="SpoOE-like"/>
    <property type="match status" value="1"/>
</dbReference>
<dbReference type="GO" id="GO:0043937">
    <property type="term" value="P:regulation of sporulation"/>
    <property type="evidence" value="ECO:0007669"/>
    <property type="project" value="InterPro"/>
</dbReference>
<dbReference type="Proteomes" id="UP001285636">
    <property type="component" value="Unassembled WGS sequence"/>
</dbReference>
<dbReference type="EMBL" id="JAWJAY010000003">
    <property type="protein sequence ID" value="MDV2886131.1"/>
    <property type="molecule type" value="Genomic_DNA"/>
</dbReference>
<evidence type="ECO:0000313" key="2">
    <source>
        <dbReference type="Proteomes" id="UP001285636"/>
    </source>
</evidence>
<gene>
    <name evidence="1" type="ORF">RYX45_13150</name>
</gene>
<dbReference type="RefSeq" id="WP_012960302.1">
    <property type="nucleotide sequence ID" value="NZ_CP144224.1"/>
</dbReference>
<reference evidence="1" key="1">
    <citation type="submission" date="2023-10" db="EMBL/GenBank/DDBJ databases">
        <title>Screening of Alkalihalophilus pseudofirmusBZ-TG-HK211 and Its Alleviation of Salt Stress on Rapeseed Growth.</title>
        <authorList>
            <person name="Zhao B."/>
            <person name="Guo T."/>
        </authorList>
    </citation>
    <scope>NUCLEOTIDE SEQUENCE</scope>
    <source>
        <strain evidence="1">BZ-TG-HK211</strain>
    </source>
</reference>
<dbReference type="GO" id="GO:0046983">
    <property type="term" value="F:protein dimerization activity"/>
    <property type="evidence" value="ECO:0007669"/>
    <property type="project" value="InterPro"/>
</dbReference>
<dbReference type="InterPro" id="IPR037208">
    <property type="entry name" value="Spo0E-like_sf"/>
</dbReference>
<dbReference type="InterPro" id="IPR018540">
    <property type="entry name" value="Spo0E-like"/>
</dbReference>
<evidence type="ECO:0000313" key="1">
    <source>
        <dbReference type="EMBL" id="MDV2886131.1"/>
    </source>
</evidence>
<protein>
    <submittedName>
        <fullName evidence="1">Aspartyl-phosphate phosphatase Spo0E family protein</fullName>
    </submittedName>
</protein>
<accession>A0AAJ2NPF8</accession>
<proteinExistence type="predicted"/>
<sequence length="68" mass="7784">MTTALTYDACLEKIESLREKMIHAAAKHGMSHPLVLDYSQELDRAHNLAMMHNNNQGKNKPLKEAFEF</sequence>
<dbReference type="Gene3D" id="4.10.280.10">
    <property type="entry name" value="Helix-loop-helix DNA-binding domain"/>
    <property type="match status" value="1"/>
</dbReference>
<dbReference type="AlphaFoldDB" id="A0AAJ2NPF8"/>
<dbReference type="SUPFAM" id="SSF140500">
    <property type="entry name" value="BAS1536-like"/>
    <property type="match status" value="1"/>
</dbReference>
<dbReference type="InterPro" id="IPR036638">
    <property type="entry name" value="HLH_DNA-bd_sf"/>
</dbReference>
<name>A0AAJ2NPF8_ALKPS</name>
<organism evidence="1 2">
    <name type="scientific">Alkalihalophilus pseudofirmus</name>
    <name type="common">Bacillus pseudofirmus</name>
    <dbReference type="NCBI Taxonomy" id="79885"/>
    <lineage>
        <taxon>Bacteria</taxon>
        <taxon>Bacillati</taxon>
        <taxon>Bacillota</taxon>
        <taxon>Bacilli</taxon>
        <taxon>Bacillales</taxon>
        <taxon>Bacillaceae</taxon>
        <taxon>Alkalihalophilus</taxon>
    </lineage>
</organism>
<comment type="caution">
    <text evidence="1">The sequence shown here is derived from an EMBL/GenBank/DDBJ whole genome shotgun (WGS) entry which is preliminary data.</text>
</comment>